<gene>
    <name evidence="8" type="ORF">SBAD_LOCUS4768</name>
</gene>
<dbReference type="Gene3D" id="1.20.5.170">
    <property type="match status" value="1"/>
</dbReference>
<feature type="coiled-coil region" evidence="6">
    <location>
        <begin position="27"/>
        <end position="61"/>
    </location>
</feature>
<evidence type="ECO:0000256" key="6">
    <source>
        <dbReference type="SAM" id="Coils"/>
    </source>
</evidence>
<accession>A0A183IMC2</accession>
<evidence type="ECO:0000313" key="10">
    <source>
        <dbReference type="WBParaSite" id="SBAD_0000496401-mRNA-1"/>
    </source>
</evidence>
<evidence type="ECO:0000256" key="5">
    <source>
        <dbReference type="ARBA" id="ARBA00023242"/>
    </source>
</evidence>
<dbReference type="Proteomes" id="UP000270296">
    <property type="component" value="Unassembled WGS sequence"/>
</dbReference>
<dbReference type="AlphaFoldDB" id="A0A183IMC2"/>
<keyword evidence="5" id="KW-0539">Nucleus</keyword>
<keyword evidence="3" id="KW-0238">DNA-binding</keyword>
<sequence length="82" mass="10161">MKTGSALPSVYWKERCLKRIRRKIRNKRSAQESRRRKQEYIEALEARFKACTKENHELRMQMEILTKNNRFLYFWLDFSRCS</sequence>
<dbReference type="SMART" id="SM00338">
    <property type="entry name" value="BRLZ"/>
    <property type="match status" value="1"/>
</dbReference>
<dbReference type="EMBL" id="UZAM01008533">
    <property type="protein sequence ID" value="VDP05355.1"/>
    <property type="molecule type" value="Genomic_DNA"/>
</dbReference>
<dbReference type="PANTHER" id="PTHR45996">
    <property type="entry name" value="AGAP001464-PB"/>
    <property type="match status" value="1"/>
</dbReference>
<evidence type="ECO:0000256" key="4">
    <source>
        <dbReference type="ARBA" id="ARBA00023163"/>
    </source>
</evidence>
<evidence type="ECO:0000256" key="3">
    <source>
        <dbReference type="ARBA" id="ARBA00023125"/>
    </source>
</evidence>
<evidence type="ECO:0000256" key="2">
    <source>
        <dbReference type="ARBA" id="ARBA00023015"/>
    </source>
</evidence>
<feature type="domain" description="BZIP" evidence="7">
    <location>
        <begin position="18"/>
        <end position="68"/>
    </location>
</feature>
<evidence type="ECO:0000256" key="1">
    <source>
        <dbReference type="ARBA" id="ARBA00004648"/>
    </source>
</evidence>
<dbReference type="Pfam" id="PF00170">
    <property type="entry name" value="bZIP_1"/>
    <property type="match status" value="1"/>
</dbReference>
<evidence type="ECO:0000259" key="7">
    <source>
        <dbReference type="PROSITE" id="PS50217"/>
    </source>
</evidence>
<dbReference type="GO" id="GO:0000981">
    <property type="term" value="F:DNA-binding transcription factor activity, RNA polymerase II-specific"/>
    <property type="evidence" value="ECO:0007669"/>
    <property type="project" value="TreeGrafter"/>
</dbReference>
<protein>
    <submittedName>
        <fullName evidence="10">BZIP domain-containing protein</fullName>
    </submittedName>
</protein>
<dbReference type="GO" id="GO:0005634">
    <property type="term" value="C:nucleus"/>
    <property type="evidence" value="ECO:0007669"/>
    <property type="project" value="TreeGrafter"/>
</dbReference>
<dbReference type="InterPro" id="IPR004827">
    <property type="entry name" value="bZIP"/>
</dbReference>
<reference evidence="10" key="1">
    <citation type="submission" date="2016-06" db="UniProtKB">
        <authorList>
            <consortium name="WormBaseParasite"/>
        </authorList>
    </citation>
    <scope>IDENTIFICATION</scope>
</reference>
<dbReference type="SUPFAM" id="SSF57959">
    <property type="entry name" value="Leucine zipper domain"/>
    <property type="match status" value="1"/>
</dbReference>
<name>A0A183IMC2_9BILA</name>
<dbReference type="PROSITE" id="PS50217">
    <property type="entry name" value="BZIP"/>
    <property type="match status" value="1"/>
</dbReference>
<comment type="subcellular location">
    <subcellularLocation>
        <location evidence="1">Endoplasmic reticulum membrane</location>
        <topology evidence="1">Single-pass type II membrane protein</topology>
    </subcellularLocation>
</comment>
<evidence type="ECO:0000313" key="8">
    <source>
        <dbReference type="EMBL" id="VDP05355.1"/>
    </source>
</evidence>
<reference evidence="8 9" key="2">
    <citation type="submission" date="2018-11" db="EMBL/GenBank/DDBJ databases">
        <authorList>
            <consortium name="Pathogen Informatics"/>
        </authorList>
    </citation>
    <scope>NUCLEOTIDE SEQUENCE [LARGE SCALE GENOMIC DNA]</scope>
</reference>
<dbReference type="InterPro" id="IPR046347">
    <property type="entry name" value="bZIP_sf"/>
</dbReference>
<organism evidence="10">
    <name type="scientific">Soboliphyme baturini</name>
    <dbReference type="NCBI Taxonomy" id="241478"/>
    <lineage>
        <taxon>Eukaryota</taxon>
        <taxon>Metazoa</taxon>
        <taxon>Ecdysozoa</taxon>
        <taxon>Nematoda</taxon>
        <taxon>Enoplea</taxon>
        <taxon>Dorylaimia</taxon>
        <taxon>Dioctophymatida</taxon>
        <taxon>Dioctophymatoidea</taxon>
        <taxon>Soboliphymatidae</taxon>
        <taxon>Soboliphyme</taxon>
    </lineage>
</organism>
<dbReference type="InterPro" id="IPR051381">
    <property type="entry name" value="CREB_ATF_subfamily"/>
</dbReference>
<keyword evidence="4" id="KW-0804">Transcription</keyword>
<evidence type="ECO:0000313" key="9">
    <source>
        <dbReference type="Proteomes" id="UP000270296"/>
    </source>
</evidence>
<keyword evidence="2" id="KW-0805">Transcription regulation</keyword>
<dbReference type="WBParaSite" id="SBAD_0000496401-mRNA-1">
    <property type="protein sequence ID" value="SBAD_0000496401-mRNA-1"/>
    <property type="gene ID" value="SBAD_0000496401"/>
</dbReference>
<dbReference type="OrthoDB" id="674948at2759"/>
<keyword evidence="9" id="KW-1185">Reference proteome</keyword>
<keyword evidence="6" id="KW-0175">Coiled coil</keyword>
<dbReference type="PANTHER" id="PTHR45996:SF3">
    <property type="entry name" value="CREB-H TRANSCRIPTION FACTOR HOMOLOG LET-607"/>
    <property type="match status" value="1"/>
</dbReference>
<dbReference type="PROSITE" id="PS00036">
    <property type="entry name" value="BZIP_BASIC"/>
    <property type="match status" value="1"/>
</dbReference>
<proteinExistence type="predicted"/>
<dbReference type="GO" id="GO:0005789">
    <property type="term" value="C:endoplasmic reticulum membrane"/>
    <property type="evidence" value="ECO:0007669"/>
    <property type="project" value="UniProtKB-SubCell"/>
</dbReference>
<dbReference type="GO" id="GO:0000978">
    <property type="term" value="F:RNA polymerase II cis-regulatory region sequence-specific DNA binding"/>
    <property type="evidence" value="ECO:0007669"/>
    <property type="project" value="TreeGrafter"/>
</dbReference>